<dbReference type="Gene3D" id="2.60.120.200">
    <property type="match status" value="1"/>
</dbReference>
<dbReference type="EMBL" id="AMYB01000001">
    <property type="protein sequence ID" value="OAD08573.1"/>
    <property type="molecule type" value="Genomic_DNA"/>
</dbReference>
<dbReference type="Proteomes" id="UP000077051">
    <property type="component" value="Unassembled WGS sequence"/>
</dbReference>
<sequence>MLVSYISAGLLAVSSALTVQARYIDYSAASTAAALFRRGDAPGCRNMNTNFAETTDGWVLQKGSSEETYSITPEGLEMKILKPKEYEPTYEAAIDNDTPNKLRYNKYEGRGFTFNATTYMQYGKFSATVKSAKVPGAVTAVILIADNGDEIDFELLAGPKQQITSNYFYGPHIVYGENGEVIDAPKGSVFDQFYKYTIEWSPEKIVWKIDDEEIRTVTLAETDPKDGSEPAYPTHPARVQIGLWDGSGASGTAEWARGPIDWSKQDGPVTAYIKNVVIECDPQHN</sequence>
<evidence type="ECO:0000256" key="4">
    <source>
        <dbReference type="SAM" id="SignalP"/>
    </source>
</evidence>
<evidence type="ECO:0000313" key="6">
    <source>
        <dbReference type="EMBL" id="OAD08573.1"/>
    </source>
</evidence>
<dbReference type="InterPro" id="IPR013320">
    <property type="entry name" value="ConA-like_dom_sf"/>
</dbReference>
<keyword evidence="3" id="KW-0326">Glycosidase</keyword>
<dbReference type="InterPro" id="IPR000757">
    <property type="entry name" value="Beta-glucanase-like"/>
</dbReference>
<keyword evidence="7" id="KW-1185">Reference proteome</keyword>
<dbReference type="PANTHER" id="PTHR10963:SF22">
    <property type="entry name" value="GLYCOSIDASE CRH2-RELATED"/>
    <property type="match status" value="1"/>
</dbReference>
<dbReference type="PROSITE" id="PS51762">
    <property type="entry name" value="GH16_2"/>
    <property type="match status" value="1"/>
</dbReference>
<feature type="chain" id="PRO_5007899761" evidence="4">
    <location>
        <begin position="22"/>
        <end position="285"/>
    </location>
</feature>
<evidence type="ECO:0000259" key="5">
    <source>
        <dbReference type="PROSITE" id="PS51762"/>
    </source>
</evidence>
<evidence type="ECO:0000313" key="7">
    <source>
        <dbReference type="Proteomes" id="UP000077051"/>
    </source>
</evidence>
<dbReference type="GO" id="GO:0009277">
    <property type="term" value="C:fungal-type cell wall"/>
    <property type="evidence" value="ECO:0007669"/>
    <property type="project" value="TreeGrafter"/>
</dbReference>
<name>A0A168Q201_MUCCL</name>
<keyword evidence="1 4" id="KW-0732">Signal</keyword>
<comment type="caution">
    <text evidence="6">The sequence shown here is derived from an EMBL/GenBank/DDBJ whole genome shotgun (WGS) entry which is preliminary data.</text>
</comment>
<feature type="signal peptide" evidence="4">
    <location>
        <begin position="1"/>
        <end position="21"/>
    </location>
</feature>
<gene>
    <name evidence="6" type="ORF">MUCCIDRAFT_158770</name>
</gene>
<dbReference type="GO" id="GO:0031505">
    <property type="term" value="P:fungal-type cell wall organization"/>
    <property type="evidence" value="ECO:0007669"/>
    <property type="project" value="TreeGrafter"/>
</dbReference>
<reference evidence="6 7" key="1">
    <citation type="submission" date="2015-06" db="EMBL/GenBank/DDBJ databases">
        <title>Expansion of signal transduction pathways in fungi by whole-genome duplication.</title>
        <authorList>
            <consortium name="DOE Joint Genome Institute"/>
            <person name="Corrochano L.M."/>
            <person name="Kuo A."/>
            <person name="Marcet-Houben M."/>
            <person name="Polaino S."/>
            <person name="Salamov A."/>
            <person name="Villalobos J.M."/>
            <person name="Alvarez M.I."/>
            <person name="Avalos J."/>
            <person name="Benito E.P."/>
            <person name="Benoit I."/>
            <person name="Burger G."/>
            <person name="Camino L.P."/>
            <person name="Canovas D."/>
            <person name="Cerda-Olmedo E."/>
            <person name="Cheng J.-F."/>
            <person name="Dominguez A."/>
            <person name="Elias M."/>
            <person name="Eslava A.P."/>
            <person name="Glaser F."/>
            <person name="Grimwood J."/>
            <person name="Gutierrez G."/>
            <person name="Heitman J."/>
            <person name="Henrissat B."/>
            <person name="Iturriaga E.A."/>
            <person name="Lang B.F."/>
            <person name="Lavin J.L."/>
            <person name="Lee S."/>
            <person name="Li W."/>
            <person name="Lindquist E."/>
            <person name="Lopez-Garcia S."/>
            <person name="Luque E.M."/>
            <person name="Marcos A.T."/>
            <person name="Martin J."/>
            <person name="Mccluskey K."/>
            <person name="Medina H.R."/>
            <person name="Miralles-Duran A."/>
            <person name="Miyazaki A."/>
            <person name="Munoz-Torres E."/>
            <person name="Oguiza J.A."/>
            <person name="Ohm R."/>
            <person name="Olmedo M."/>
            <person name="Orejas M."/>
            <person name="Ortiz-Castellanos L."/>
            <person name="Pisabarro A.G."/>
            <person name="Rodriguez-Romero J."/>
            <person name="Ruiz-Herrera J."/>
            <person name="Ruiz-Vazquez R."/>
            <person name="Sanz C."/>
            <person name="Schackwitz W."/>
            <person name="Schmutz J."/>
            <person name="Shahriari M."/>
            <person name="Shelest E."/>
            <person name="Silva-Franco F."/>
            <person name="Soanes D."/>
            <person name="Syed K."/>
            <person name="Tagua V.G."/>
            <person name="Talbot N.J."/>
            <person name="Thon M."/>
            <person name="De Vries R.P."/>
            <person name="Wiebenga A."/>
            <person name="Yadav J.S."/>
            <person name="Braun E.L."/>
            <person name="Baker S."/>
            <person name="Garre V."/>
            <person name="Horwitz B."/>
            <person name="Torres-Martinez S."/>
            <person name="Idnurm A."/>
            <person name="Herrera-Estrella A."/>
            <person name="Gabaldon T."/>
            <person name="Grigoriev I.V."/>
        </authorList>
    </citation>
    <scope>NUCLEOTIDE SEQUENCE [LARGE SCALE GENOMIC DNA]</scope>
    <source>
        <strain evidence="6 7">CBS 277.49</strain>
    </source>
</reference>
<dbReference type="VEuPathDB" id="FungiDB:MUCCIDRAFT_158770"/>
<dbReference type="STRING" id="747725.A0A168Q201"/>
<accession>A0A168Q201</accession>
<evidence type="ECO:0000256" key="2">
    <source>
        <dbReference type="ARBA" id="ARBA00022801"/>
    </source>
</evidence>
<dbReference type="Pfam" id="PF00722">
    <property type="entry name" value="Glyco_hydro_16"/>
    <property type="match status" value="1"/>
</dbReference>
<dbReference type="SUPFAM" id="SSF49899">
    <property type="entry name" value="Concanavalin A-like lectins/glucanases"/>
    <property type="match status" value="1"/>
</dbReference>
<dbReference type="PANTHER" id="PTHR10963">
    <property type="entry name" value="GLYCOSYL HYDROLASE-RELATED"/>
    <property type="match status" value="1"/>
</dbReference>
<dbReference type="GO" id="GO:0016757">
    <property type="term" value="F:glycosyltransferase activity"/>
    <property type="evidence" value="ECO:0007669"/>
    <property type="project" value="TreeGrafter"/>
</dbReference>
<dbReference type="AlphaFoldDB" id="A0A168Q201"/>
<feature type="domain" description="GH16" evidence="5">
    <location>
        <begin position="56"/>
        <end position="271"/>
    </location>
</feature>
<evidence type="ECO:0000256" key="3">
    <source>
        <dbReference type="ARBA" id="ARBA00023295"/>
    </source>
</evidence>
<dbReference type="OrthoDB" id="4781at2759"/>
<organism evidence="6 7">
    <name type="scientific">Mucor lusitanicus CBS 277.49</name>
    <dbReference type="NCBI Taxonomy" id="747725"/>
    <lineage>
        <taxon>Eukaryota</taxon>
        <taxon>Fungi</taxon>
        <taxon>Fungi incertae sedis</taxon>
        <taxon>Mucoromycota</taxon>
        <taxon>Mucoromycotina</taxon>
        <taxon>Mucoromycetes</taxon>
        <taxon>Mucorales</taxon>
        <taxon>Mucorineae</taxon>
        <taxon>Mucoraceae</taxon>
        <taxon>Mucor</taxon>
    </lineage>
</organism>
<dbReference type="GO" id="GO:0005975">
    <property type="term" value="P:carbohydrate metabolic process"/>
    <property type="evidence" value="ECO:0007669"/>
    <property type="project" value="InterPro"/>
</dbReference>
<evidence type="ECO:0000256" key="1">
    <source>
        <dbReference type="ARBA" id="ARBA00022729"/>
    </source>
</evidence>
<protein>
    <submittedName>
        <fullName evidence="6">Glycoside hydrolase family 16 protein</fullName>
    </submittedName>
</protein>
<dbReference type="InterPro" id="IPR050546">
    <property type="entry name" value="Glycosyl_Hydrlase_16"/>
</dbReference>
<proteinExistence type="predicted"/>
<keyword evidence="2 6" id="KW-0378">Hydrolase</keyword>
<dbReference type="GO" id="GO:0004553">
    <property type="term" value="F:hydrolase activity, hydrolyzing O-glycosyl compounds"/>
    <property type="evidence" value="ECO:0007669"/>
    <property type="project" value="InterPro"/>
</dbReference>